<feature type="compositionally biased region" description="Low complexity" evidence="3">
    <location>
        <begin position="112"/>
        <end position="126"/>
    </location>
</feature>
<dbReference type="Proteomes" id="UP000078561">
    <property type="component" value="Unassembled WGS sequence"/>
</dbReference>
<feature type="compositionally biased region" description="Low complexity" evidence="3">
    <location>
        <begin position="371"/>
        <end position="384"/>
    </location>
</feature>
<dbReference type="Gene3D" id="1.25.40.10">
    <property type="entry name" value="Tetratricopeptide repeat domain"/>
    <property type="match status" value="3"/>
</dbReference>
<dbReference type="PANTHER" id="PTHR46128">
    <property type="entry name" value="MITOCHONDRIAL GROUP I INTRON SPLICING FACTOR CCM1"/>
    <property type="match status" value="1"/>
</dbReference>
<reference evidence="4" key="1">
    <citation type="submission" date="2016-04" db="EMBL/GenBank/DDBJ databases">
        <authorList>
            <person name="Evans L.H."/>
            <person name="Alamgir A."/>
            <person name="Owens N."/>
            <person name="Weber N.D."/>
            <person name="Virtaneva K."/>
            <person name="Barbian K."/>
            <person name="Babar A."/>
            <person name="Rosenke K."/>
        </authorList>
    </citation>
    <scope>NUCLEOTIDE SEQUENCE [LARGE SCALE GENOMIC DNA]</scope>
    <source>
        <strain evidence="4">CBS 101.48</strain>
    </source>
</reference>
<dbReference type="OMA" id="MNENRVE"/>
<feature type="repeat" description="PPR" evidence="2">
    <location>
        <begin position="391"/>
        <end position="425"/>
    </location>
</feature>
<keyword evidence="5" id="KW-1185">Reference proteome</keyword>
<dbReference type="Pfam" id="PF13041">
    <property type="entry name" value="PPR_2"/>
    <property type="match status" value="2"/>
</dbReference>
<evidence type="ECO:0000256" key="1">
    <source>
        <dbReference type="ARBA" id="ARBA00007626"/>
    </source>
</evidence>
<comment type="similarity">
    <text evidence="1">Belongs to the PPR family. P subfamily.</text>
</comment>
<feature type="compositionally biased region" description="Polar residues" evidence="3">
    <location>
        <begin position="92"/>
        <end position="103"/>
    </location>
</feature>
<dbReference type="InterPro" id="IPR011990">
    <property type="entry name" value="TPR-like_helical_dom_sf"/>
</dbReference>
<feature type="region of interest" description="Disordered" evidence="3">
    <location>
        <begin position="354"/>
        <end position="384"/>
    </location>
</feature>
<evidence type="ECO:0000256" key="2">
    <source>
        <dbReference type="PROSITE-ProRule" id="PRU00708"/>
    </source>
</evidence>
<dbReference type="InterPro" id="IPR002885">
    <property type="entry name" value="PPR_rpt"/>
</dbReference>
<evidence type="ECO:0000256" key="3">
    <source>
        <dbReference type="SAM" id="MobiDB-lite"/>
    </source>
</evidence>
<proteinExistence type="inferred from homology"/>
<feature type="region of interest" description="Disordered" evidence="3">
    <location>
        <begin position="674"/>
        <end position="695"/>
    </location>
</feature>
<dbReference type="InParanoid" id="A0A163MUE7"/>
<gene>
    <name evidence="4" type="primary">ABSGL_14457.1 scaffold 14663</name>
</gene>
<protein>
    <recommendedName>
        <fullName evidence="6">Pentacotripeptide-repeat region of PRORP domain-containing protein</fullName>
    </recommendedName>
</protein>
<dbReference type="PROSITE" id="PS51375">
    <property type="entry name" value="PPR"/>
    <property type="match status" value="2"/>
</dbReference>
<dbReference type="OrthoDB" id="185373at2759"/>
<organism evidence="4">
    <name type="scientific">Absidia glauca</name>
    <name type="common">Pin mould</name>
    <dbReference type="NCBI Taxonomy" id="4829"/>
    <lineage>
        <taxon>Eukaryota</taxon>
        <taxon>Fungi</taxon>
        <taxon>Fungi incertae sedis</taxon>
        <taxon>Mucoromycota</taxon>
        <taxon>Mucoromycotina</taxon>
        <taxon>Mucoromycetes</taxon>
        <taxon>Mucorales</taxon>
        <taxon>Cunninghamellaceae</taxon>
        <taxon>Absidia</taxon>
    </lineage>
</organism>
<name>A0A163MUE7_ABSGL</name>
<dbReference type="EMBL" id="LT554937">
    <property type="protein sequence ID" value="SAM08791.1"/>
    <property type="molecule type" value="Genomic_DNA"/>
</dbReference>
<evidence type="ECO:0008006" key="6">
    <source>
        <dbReference type="Google" id="ProtNLM"/>
    </source>
</evidence>
<sequence>MRSTVRFPGRANKSHPSTCVSTRSLWLCYFRNLVLFQQQRQQQQQGRSYTSQALRSSPWSPKDRQSTRQWLLTDHYYSSYLIHPSNRARSTLSMATAPSSSLASPKESVPSKQQQTTTTKACATDTAKGRPQNPAKTKTMLHPRWFNTRNDMTQQLQQLKAHRRELDDVFIFKTLRSLLYNVTQYKPKSAWMIYEAMVELQVVSYMRANHYGYLLNIIKYAPNAAPQLMAIMKDMKLAEKQGHMVMEGRHYSQIMYGMSRQADATGLCDLLRPLVQQGTLLETGCYTSLALAAKRQGHAATTLAAAEILQQVMRQGVFLEQRACSVMIAALSADMDAVTRFLTTMKVTGNLVTDDDDDDLVGGGDGSSPMATSSTEAPESTTTTQQPMKFNVHIYTSLISGMARKGNQVNARRLWEEMRKNGVRPTTATYTAMVEAYGRAGNIKAAMSLLKKYTYTNKGQLNRVMATSVLVNAIRHNHMSQAQELLSTWANKMGISVDKKMDPEFWSAVIWVKVLEDIELARDFYGSLYDHNPDYVDAVMVNHLVNGSSEVGRPEKVLDTFALHQYIPSSSRPSWEQRKTVHRPDPISPHYFLVDSLFRCRDVPAALSAMVVMRKHAVPDDITMAMVIRGLVMNGENDLAWRLFLKLKSRGLEPTIQAYTSIIKACIHGAHRGAKKQPATQQSDQQSIPPSLVESSLGVTNSSAASGLISNKKIGPDQAYLLFRKMTGFHKPNAYTYTTLISCFAKHNIGRAVAIFTHMCNDGVEPVMETYVSLLQGCAIFRNAPLALMVFKHMQEQKKATLAPNNQVLHYLLKSLVRARMDKKDIDRFGDLVRANNQQ</sequence>
<accession>A0A163MUE7</accession>
<dbReference type="Pfam" id="PF13812">
    <property type="entry name" value="PPR_3"/>
    <property type="match status" value="1"/>
</dbReference>
<dbReference type="AlphaFoldDB" id="A0A163MUE7"/>
<feature type="region of interest" description="Disordered" evidence="3">
    <location>
        <begin position="92"/>
        <end position="137"/>
    </location>
</feature>
<evidence type="ECO:0000313" key="4">
    <source>
        <dbReference type="EMBL" id="SAM08791.1"/>
    </source>
</evidence>
<dbReference type="PANTHER" id="PTHR46128:SF211">
    <property type="entry name" value="PENTACOTRIPEPTIDE-REPEAT REGION OF PRORP DOMAIN-CONTAINING PROTEIN"/>
    <property type="match status" value="1"/>
</dbReference>
<feature type="compositionally biased region" description="Polar residues" evidence="3">
    <location>
        <begin position="678"/>
        <end position="695"/>
    </location>
</feature>
<dbReference type="STRING" id="4829.A0A163MUE7"/>
<dbReference type="InterPro" id="IPR050872">
    <property type="entry name" value="PPR_P_subfamily"/>
</dbReference>
<dbReference type="NCBIfam" id="TIGR00756">
    <property type="entry name" value="PPR"/>
    <property type="match status" value="2"/>
</dbReference>
<feature type="repeat" description="PPR" evidence="2">
    <location>
        <begin position="620"/>
        <end position="654"/>
    </location>
</feature>
<evidence type="ECO:0000313" key="5">
    <source>
        <dbReference type="Proteomes" id="UP000078561"/>
    </source>
</evidence>